<evidence type="ECO:0000256" key="1">
    <source>
        <dbReference type="ARBA" id="ARBA00001946"/>
    </source>
</evidence>
<dbReference type="Proteomes" id="UP001597059">
    <property type="component" value="Unassembled WGS sequence"/>
</dbReference>
<evidence type="ECO:0000259" key="6">
    <source>
        <dbReference type="PROSITE" id="PS51462"/>
    </source>
</evidence>
<sequence>MSSSEEIITLVDRQNQVIGDVLRSKMDFGKDIHRVTFILVFTGNDRLLVQKRSDTKAFCPGFYGITTGGVVATGESYMECAERELEEEIGVSLPLTTHGMFFTEGEGFRIWGKVYSCQYDAQRDGPLTLQTKEVAEVLELPIDDILSNPSQRPFTPDSYDALLHYVHNDLTTSADDPI</sequence>
<keyword evidence="4 7" id="KW-0378">Hydrolase</keyword>
<keyword evidence="3" id="KW-0479">Metal-binding</keyword>
<evidence type="ECO:0000256" key="4">
    <source>
        <dbReference type="ARBA" id="ARBA00022801"/>
    </source>
</evidence>
<dbReference type="Gene3D" id="3.90.79.10">
    <property type="entry name" value="Nucleoside Triphosphate Pyrophosphohydrolase"/>
    <property type="match status" value="1"/>
</dbReference>
<dbReference type="Pfam" id="PF00293">
    <property type="entry name" value="NUDIX"/>
    <property type="match status" value="1"/>
</dbReference>
<dbReference type="InterPro" id="IPR015797">
    <property type="entry name" value="NUDIX_hydrolase-like_dom_sf"/>
</dbReference>
<reference evidence="8" key="1">
    <citation type="journal article" date="2019" name="Int. J. Syst. Evol. Microbiol.">
        <title>The Global Catalogue of Microorganisms (GCM) 10K type strain sequencing project: providing services to taxonomists for standard genome sequencing and annotation.</title>
        <authorList>
            <consortium name="The Broad Institute Genomics Platform"/>
            <consortium name="The Broad Institute Genome Sequencing Center for Infectious Disease"/>
            <person name="Wu L."/>
            <person name="Ma J."/>
        </authorList>
    </citation>
    <scope>NUCLEOTIDE SEQUENCE [LARGE SCALE GENOMIC DNA]</scope>
    <source>
        <strain evidence="8">JCM 30774</strain>
    </source>
</reference>
<protein>
    <submittedName>
        <fullName evidence="7">NUDIX hydrolase</fullName>
    </submittedName>
</protein>
<keyword evidence="8" id="KW-1185">Reference proteome</keyword>
<keyword evidence="5" id="KW-0460">Magnesium</keyword>
<organism evidence="7 8">
    <name type="scientific">Rhodanobacter aciditrophus</name>
    <dbReference type="NCBI Taxonomy" id="1623218"/>
    <lineage>
        <taxon>Bacteria</taxon>
        <taxon>Pseudomonadati</taxon>
        <taxon>Pseudomonadota</taxon>
        <taxon>Gammaproteobacteria</taxon>
        <taxon>Lysobacterales</taxon>
        <taxon>Rhodanobacteraceae</taxon>
        <taxon>Rhodanobacter</taxon>
    </lineage>
</organism>
<dbReference type="CDD" id="cd04697">
    <property type="entry name" value="NUDIX_Hydrolase"/>
    <property type="match status" value="1"/>
</dbReference>
<dbReference type="PIRSF" id="PIRSF017340">
    <property type="entry name" value="Nudix_hydro"/>
    <property type="match status" value="1"/>
</dbReference>
<evidence type="ECO:0000256" key="3">
    <source>
        <dbReference type="ARBA" id="ARBA00022723"/>
    </source>
</evidence>
<dbReference type="InterPro" id="IPR024195">
    <property type="entry name" value="NUDIX_hydrolase_YfcD_pred"/>
</dbReference>
<dbReference type="PANTHER" id="PTHR10885:SF0">
    <property type="entry name" value="ISOPENTENYL-DIPHOSPHATE DELTA-ISOMERASE"/>
    <property type="match status" value="1"/>
</dbReference>
<comment type="similarity">
    <text evidence="2">Belongs to the Nudix hydrolase family.</text>
</comment>
<dbReference type="SUPFAM" id="SSF55811">
    <property type="entry name" value="Nudix"/>
    <property type="match status" value="1"/>
</dbReference>
<feature type="domain" description="Nudix hydrolase" evidence="6">
    <location>
        <begin position="31"/>
        <end position="164"/>
    </location>
</feature>
<dbReference type="EMBL" id="JBHTMN010000003">
    <property type="protein sequence ID" value="MFD1382160.1"/>
    <property type="molecule type" value="Genomic_DNA"/>
</dbReference>
<dbReference type="PANTHER" id="PTHR10885">
    <property type="entry name" value="ISOPENTENYL-DIPHOSPHATE DELTA-ISOMERASE"/>
    <property type="match status" value="1"/>
</dbReference>
<comment type="cofactor">
    <cofactor evidence="1">
        <name>Mg(2+)</name>
        <dbReference type="ChEBI" id="CHEBI:18420"/>
    </cofactor>
</comment>
<dbReference type="InterPro" id="IPR000086">
    <property type="entry name" value="NUDIX_hydrolase_dom"/>
</dbReference>
<accession>A0ABW4AW61</accession>
<dbReference type="InterPro" id="IPR020084">
    <property type="entry name" value="NUDIX_hydrolase_CS"/>
</dbReference>
<dbReference type="RefSeq" id="WP_377364863.1">
    <property type="nucleotide sequence ID" value="NZ_JBHTMN010000003.1"/>
</dbReference>
<evidence type="ECO:0000256" key="2">
    <source>
        <dbReference type="ARBA" id="ARBA00005582"/>
    </source>
</evidence>
<gene>
    <name evidence="7" type="ORF">ACFQ45_02195</name>
</gene>
<comment type="caution">
    <text evidence="7">The sequence shown here is derived from an EMBL/GenBank/DDBJ whole genome shotgun (WGS) entry which is preliminary data.</text>
</comment>
<evidence type="ECO:0000313" key="8">
    <source>
        <dbReference type="Proteomes" id="UP001597059"/>
    </source>
</evidence>
<evidence type="ECO:0000256" key="5">
    <source>
        <dbReference type="ARBA" id="ARBA00022842"/>
    </source>
</evidence>
<name>A0ABW4AW61_9GAMM</name>
<dbReference type="PROSITE" id="PS00893">
    <property type="entry name" value="NUDIX_BOX"/>
    <property type="match status" value="1"/>
</dbReference>
<evidence type="ECO:0000313" key="7">
    <source>
        <dbReference type="EMBL" id="MFD1382160.1"/>
    </source>
</evidence>
<dbReference type="GO" id="GO:0016787">
    <property type="term" value="F:hydrolase activity"/>
    <property type="evidence" value="ECO:0007669"/>
    <property type="project" value="UniProtKB-KW"/>
</dbReference>
<dbReference type="PROSITE" id="PS51462">
    <property type="entry name" value="NUDIX"/>
    <property type="match status" value="1"/>
</dbReference>
<proteinExistence type="inferred from homology"/>